<evidence type="ECO:0000256" key="8">
    <source>
        <dbReference type="PROSITE-ProRule" id="PRU00169"/>
    </source>
</evidence>
<dbReference type="InterPro" id="IPR001789">
    <property type="entry name" value="Sig_transdc_resp-reg_receiver"/>
</dbReference>
<dbReference type="GO" id="GO:0007234">
    <property type="term" value="P:osmosensory signaling via phosphorelay pathway"/>
    <property type="evidence" value="ECO:0007669"/>
    <property type="project" value="TreeGrafter"/>
</dbReference>
<comment type="caution">
    <text evidence="11">The sequence shown here is derived from an EMBL/GenBank/DDBJ whole genome shotgun (WGS) entry which is preliminary data.</text>
</comment>
<dbReference type="PROSITE" id="PS50109">
    <property type="entry name" value="HIS_KIN"/>
    <property type="match status" value="1"/>
</dbReference>
<dbReference type="InterPro" id="IPR005467">
    <property type="entry name" value="His_kinase_dom"/>
</dbReference>
<evidence type="ECO:0000256" key="6">
    <source>
        <dbReference type="ARBA" id="ARBA00023012"/>
    </source>
</evidence>
<feature type="domain" description="Response regulatory" evidence="10">
    <location>
        <begin position="5"/>
        <end position="121"/>
    </location>
</feature>
<dbReference type="EMBL" id="RSCJ01000040">
    <property type="protein sequence ID" value="RUR72945.1"/>
    <property type="molecule type" value="Genomic_DNA"/>
</dbReference>
<organism evidence="11 12">
    <name type="scientific">Chlorogloeopsis fritschii PCC 6912</name>
    <dbReference type="NCBI Taxonomy" id="211165"/>
    <lineage>
        <taxon>Bacteria</taxon>
        <taxon>Bacillati</taxon>
        <taxon>Cyanobacteriota</taxon>
        <taxon>Cyanophyceae</taxon>
        <taxon>Nostocales</taxon>
        <taxon>Chlorogloeopsidaceae</taxon>
        <taxon>Chlorogloeopsis</taxon>
    </lineage>
</organism>
<dbReference type="InterPro" id="IPR003661">
    <property type="entry name" value="HisK_dim/P_dom"/>
</dbReference>
<evidence type="ECO:0000256" key="5">
    <source>
        <dbReference type="ARBA" id="ARBA00022777"/>
    </source>
</evidence>
<keyword evidence="6" id="KW-0902">Two-component regulatory system</keyword>
<dbReference type="InterPro" id="IPR036890">
    <property type="entry name" value="HATPase_C_sf"/>
</dbReference>
<dbReference type="GO" id="GO:0000156">
    <property type="term" value="F:phosphorelay response regulator activity"/>
    <property type="evidence" value="ECO:0007669"/>
    <property type="project" value="TreeGrafter"/>
</dbReference>
<dbReference type="InterPro" id="IPR011006">
    <property type="entry name" value="CheY-like_superfamily"/>
</dbReference>
<dbReference type="SUPFAM" id="SSF55874">
    <property type="entry name" value="ATPase domain of HSP90 chaperone/DNA topoisomerase II/histidine kinase"/>
    <property type="match status" value="1"/>
</dbReference>
<dbReference type="Pfam" id="PF13185">
    <property type="entry name" value="GAF_2"/>
    <property type="match status" value="1"/>
</dbReference>
<dbReference type="Pfam" id="PF02518">
    <property type="entry name" value="HATPase_c"/>
    <property type="match status" value="1"/>
</dbReference>
<dbReference type="Gene3D" id="3.30.565.10">
    <property type="entry name" value="Histidine kinase-like ATPase, C-terminal domain"/>
    <property type="match status" value="1"/>
</dbReference>
<dbReference type="Gene3D" id="3.30.450.40">
    <property type="match status" value="1"/>
</dbReference>
<dbReference type="InterPro" id="IPR003018">
    <property type="entry name" value="GAF"/>
</dbReference>
<dbReference type="SUPFAM" id="SSF52172">
    <property type="entry name" value="CheY-like"/>
    <property type="match status" value="1"/>
</dbReference>
<dbReference type="InterPro" id="IPR029016">
    <property type="entry name" value="GAF-like_dom_sf"/>
</dbReference>
<dbReference type="CDD" id="cd00082">
    <property type="entry name" value="HisKA"/>
    <property type="match status" value="1"/>
</dbReference>
<dbReference type="GO" id="GO:0000155">
    <property type="term" value="F:phosphorelay sensor kinase activity"/>
    <property type="evidence" value="ECO:0007669"/>
    <property type="project" value="InterPro"/>
</dbReference>
<gene>
    <name evidence="11" type="ORF">PCC6912_59430</name>
</gene>
<dbReference type="SUPFAM" id="SSF55781">
    <property type="entry name" value="GAF domain-like"/>
    <property type="match status" value="1"/>
</dbReference>
<accession>A0A3S0ZHE2</accession>
<dbReference type="SMART" id="SM00387">
    <property type="entry name" value="HATPase_c"/>
    <property type="match status" value="1"/>
</dbReference>
<dbReference type="PANTHER" id="PTHR42878:SF15">
    <property type="entry name" value="BACTERIOPHYTOCHROME"/>
    <property type="match status" value="1"/>
</dbReference>
<dbReference type="OrthoDB" id="9808408at2"/>
<evidence type="ECO:0000256" key="2">
    <source>
        <dbReference type="ARBA" id="ARBA00012438"/>
    </source>
</evidence>
<keyword evidence="12" id="KW-1185">Reference proteome</keyword>
<dbReference type="InterPro" id="IPR003594">
    <property type="entry name" value="HATPase_dom"/>
</dbReference>
<dbReference type="Pfam" id="PF00072">
    <property type="entry name" value="Response_reg"/>
    <property type="match status" value="1"/>
</dbReference>
<dbReference type="Pfam" id="PF00512">
    <property type="entry name" value="HisKA"/>
    <property type="match status" value="1"/>
</dbReference>
<dbReference type="InterPro" id="IPR036097">
    <property type="entry name" value="HisK_dim/P_sf"/>
</dbReference>
<dbReference type="InterPro" id="IPR004358">
    <property type="entry name" value="Sig_transdc_His_kin-like_C"/>
</dbReference>
<evidence type="ECO:0000256" key="7">
    <source>
        <dbReference type="ARBA" id="ARBA00055745"/>
    </source>
</evidence>
<evidence type="ECO:0000313" key="12">
    <source>
        <dbReference type="Proteomes" id="UP000268857"/>
    </source>
</evidence>
<feature type="modified residue" description="4-aspartylphosphate" evidence="8">
    <location>
        <position position="56"/>
    </location>
</feature>
<evidence type="ECO:0000256" key="1">
    <source>
        <dbReference type="ARBA" id="ARBA00000085"/>
    </source>
</evidence>
<dbReference type="PROSITE" id="PS50110">
    <property type="entry name" value="RESPONSE_REGULATORY"/>
    <property type="match status" value="1"/>
</dbReference>
<keyword evidence="3 8" id="KW-0597">Phosphoprotein</keyword>
<comment type="catalytic activity">
    <reaction evidence="1">
        <text>ATP + protein L-histidine = ADP + protein N-phospho-L-histidine.</text>
        <dbReference type="EC" id="2.7.13.3"/>
    </reaction>
</comment>
<dbReference type="SMART" id="SM00065">
    <property type="entry name" value="GAF"/>
    <property type="match status" value="1"/>
</dbReference>
<evidence type="ECO:0000259" key="10">
    <source>
        <dbReference type="PROSITE" id="PS50110"/>
    </source>
</evidence>
<evidence type="ECO:0000259" key="9">
    <source>
        <dbReference type="PROSITE" id="PS50109"/>
    </source>
</evidence>
<reference evidence="11 12" key="1">
    <citation type="journal article" date="2019" name="Genome Biol. Evol.">
        <title>Day and night: Metabolic profiles and evolutionary relationships of six axenic non-marine cyanobacteria.</title>
        <authorList>
            <person name="Will S.E."/>
            <person name="Henke P."/>
            <person name="Boedeker C."/>
            <person name="Huang S."/>
            <person name="Brinkmann H."/>
            <person name="Rohde M."/>
            <person name="Jarek M."/>
            <person name="Friedl T."/>
            <person name="Seufert S."/>
            <person name="Schumacher M."/>
            <person name="Overmann J."/>
            <person name="Neumann-Schaal M."/>
            <person name="Petersen J."/>
        </authorList>
    </citation>
    <scope>NUCLEOTIDE SEQUENCE [LARGE SCALE GENOMIC DNA]</scope>
    <source>
        <strain evidence="11 12">PCC 6912</strain>
    </source>
</reference>
<dbReference type="Gene3D" id="3.40.50.2300">
    <property type="match status" value="1"/>
</dbReference>
<evidence type="ECO:0000256" key="4">
    <source>
        <dbReference type="ARBA" id="ARBA00022679"/>
    </source>
</evidence>
<dbReference type="GO" id="GO:0030295">
    <property type="term" value="F:protein kinase activator activity"/>
    <property type="evidence" value="ECO:0007669"/>
    <property type="project" value="TreeGrafter"/>
</dbReference>
<evidence type="ECO:0000313" key="11">
    <source>
        <dbReference type="EMBL" id="RUR72945.1"/>
    </source>
</evidence>
<sequence>MNRLRILHLEDDPMDAELIQLILAKDGLVCETLVVNSVSEYLAALDVNSFDLILSDSSVPEFTGHAAFEIAKKKCPDIPFILVSANTNPEESATYLNEGVVDCISKNQLWRLVPIARRAIAGGTIQNLSETRLERHNQAMERLVKVVQELSLARSLDEITAIVRVAARELTGADGATFVLREGDMTFYADEDAIQPLWKGRRFPVNLCIGGWCMEHKQQVIIEDVYGDKRIPYEAYQPTFIKSLVMVPIRKEAPIGAIGNYWATPHLATAEEISLIQALADTTSVAIENVQVYKELEKRVRDRTAQLEAANQELEAFAYTLSHDLRSPLSAIDGYSSLLLSEYGNQLDERAKLFLNRLCIASDRMNAQIEHMLSLHKLSQTEIQSQAVNLSKIAQETLANLKANEPNRQVETTIQEGLVVYGDSILLRVVLENLLSNAWKYTSKRQGAKIEFGAVLESESLPKFYVRDNGAGFNMTYAQKLFRPFQRMHSQKEFSGTGIGLASVQRIVQKHGGQIWAEAAVDRGATFYFTLSNGLEVRN</sequence>
<dbReference type="PANTHER" id="PTHR42878">
    <property type="entry name" value="TWO-COMPONENT HISTIDINE KINASE"/>
    <property type="match status" value="1"/>
</dbReference>
<dbReference type="InterPro" id="IPR050351">
    <property type="entry name" value="BphY/WalK/GraS-like"/>
</dbReference>
<dbReference type="EC" id="2.7.13.3" evidence="2"/>
<dbReference type="SMART" id="SM00448">
    <property type="entry name" value="REC"/>
    <property type="match status" value="1"/>
</dbReference>
<dbReference type="SUPFAM" id="SSF47384">
    <property type="entry name" value="Homodimeric domain of signal transducing histidine kinase"/>
    <property type="match status" value="1"/>
</dbReference>
<dbReference type="CDD" id="cd00156">
    <property type="entry name" value="REC"/>
    <property type="match status" value="1"/>
</dbReference>
<evidence type="ECO:0000256" key="3">
    <source>
        <dbReference type="ARBA" id="ARBA00022553"/>
    </source>
</evidence>
<dbReference type="FunFam" id="3.30.565.10:FF:000006">
    <property type="entry name" value="Sensor histidine kinase WalK"/>
    <property type="match status" value="1"/>
</dbReference>
<dbReference type="Proteomes" id="UP000268857">
    <property type="component" value="Unassembled WGS sequence"/>
</dbReference>
<comment type="function">
    <text evidence="7">Photoreceptor which exists in two forms that are reversibly interconvertible by light: the R form that absorbs maximally in the red region of the spectrum and the FR form that absorbs maximally in the far-red region.</text>
</comment>
<name>A0A3S0ZHE2_CHLFR</name>
<dbReference type="SMART" id="SM00388">
    <property type="entry name" value="HisKA"/>
    <property type="match status" value="1"/>
</dbReference>
<dbReference type="PRINTS" id="PR00344">
    <property type="entry name" value="BCTRLSENSOR"/>
</dbReference>
<dbReference type="Gene3D" id="1.10.287.130">
    <property type="match status" value="1"/>
</dbReference>
<proteinExistence type="predicted"/>
<dbReference type="RefSeq" id="WP_016879737.1">
    <property type="nucleotide sequence ID" value="NZ_AJLN01000117.1"/>
</dbReference>
<dbReference type="STRING" id="211165.GCA_000317285_05335"/>
<feature type="domain" description="Histidine kinase" evidence="9">
    <location>
        <begin position="320"/>
        <end position="535"/>
    </location>
</feature>
<protein>
    <recommendedName>
        <fullName evidence="2">histidine kinase</fullName>
        <ecNumber evidence="2">2.7.13.3</ecNumber>
    </recommendedName>
</protein>
<dbReference type="AlphaFoldDB" id="A0A3S0ZHE2"/>
<keyword evidence="5" id="KW-0418">Kinase</keyword>
<keyword evidence="4" id="KW-0808">Transferase</keyword>